<evidence type="ECO:0000313" key="1">
    <source>
        <dbReference type="EMBL" id="KAJ1943860.1"/>
    </source>
</evidence>
<protein>
    <submittedName>
        <fullName evidence="1">Uncharacterized protein</fullName>
    </submittedName>
</protein>
<evidence type="ECO:0000313" key="2">
    <source>
        <dbReference type="Proteomes" id="UP001150603"/>
    </source>
</evidence>
<comment type="caution">
    <text evidence="1">The sequence shown here is derived from an EMBL/GenBank/DDBJ whole genome shotgun (WGS) entry which is preliminary data.</text>
</comment>
<dbReference type="Proteomes" id="UP001150603">
    <property type="component" value="Unassembled WGS sequence"/>
</dbReference>
<organism evidence="1 2">
    <name type="scientific">Linderina macrospora</name>
    <dbReference type="NCBI Taxonomy" id="4868"/>
    <lineage>
        <taxon>Eukaryota</taxon>
        <taxon>Fungi</taxon>
        <taxon>Fungi incertae sedis</taxon>
        <taxon>Zoopagomycota</taxon>
        <taxon>Kickxellomycotina</taxon>
        <taxon>Kickxellomycetes</taxon>
        <taxon>Kickxellales</taxon>
        <taxon>Kickxellaceae</taxon>
        <taxon>Linderina</taxon>
    </lineage>
</organism>
<reference evidence="1" key="1">
    <citation type="submission" date="2022-07" db="EMBL/GenBank/DDBJ databases">
        <title>Phylogenomic reconstructions and comparative analyses of Kickxellomycotina fungi.</title>
        <authorList>
            <person name="Reynolds N.K."/>
            <person name="Stajich J.E."/>
            <person name="Barry K."/>
            <person name="Grigoriev I.V."/>
            <person name="Crous P."/>
            <person name="Smith M.E."/>
        </authorList>
    </citation>
    <scope>NUCLEOTIDE SEQUENCE</scope>
    <source>
        <strain evidence="1">NRRL 5244</strain>
    </source>
</reference>
<gene>
    <name evidence="1" type="ORF">FBU59_002776</name>
</gene>
<sequence length="580" mass="62446">MAFDSTKSSSATGIADTKSTANEVAQGNDLKDLSRTHDDTSAASLSDGKQPSSGVSAKIKQVYEQNKKVTIGLIWILLTAYFIVSLALKKKTQTSDILPFIFLYVFITGRILFFFVPTTIVSGPVSTAWDSAVQPVVDKLSLRVRYAIGTAVLIALMLSVSLGLPTREGDSRLARMQSFLGIIVITAIMVLLSNNRRHIQWRTVIVGYLMQFCLGCIVLKTQWGSDLFQWIAGIASSFLAFANYGTSLFFTEGALTSGAIAATMFPVIIFFSAFVQMMYYLGGVQWLLKRMGWFFYKALDTSGAESIVASASPFVGQSENVLLVKDYLDHMTNSEIHACMAAGFATISGSVFQSYVAIGVNAKNLITACIMSIPCSLALSKIRYPETEEPLTKGRVVMSKREKESNVLHALGNGAATGINLSLLILATVIALVSLVNAVNFFLTWLGQFISIPDLTLELILGYIFYPFTWLLGVPGKDVLKVSKLLGLKLISNEFVAYSSLTGLGGAPAVQDTLSDERSLLIAQFALAGFANLGSVAQQIAAFGSLAPSRKADFSRLALSACLTGATATMISAAIVSMIF</sequence>
<accession>A0ACC1JAC5</accession>
<dbReference type="EMBL" id="JANBPW010001603">
    <property type="protein sequence ID" value="KAJ1943860.1"/>
    <property type="molecule type" value="Genomic_DNA"/>
</dbReference>
<name>A0ACC1JAC5_9FUNG</name>
<proteinExistence type="predicted"/>
<keyword evidence="2" id="KW-1185">Reference proteome</keyword>